<dbReference type="Proteomes" id="UP000266673">
    <property type="component" value="Unassembled WGS sequence"/>
</dbReference>
<dbReference type="AlphaFoldDB" id="A0A397UZL0"/>
<sequence>MIEWVPFHRLINLEIIREEESGIIFMATWLDGIRIIKGEILEYKRSRIKSCGVNLKCFQTCDLFMKELKNYMQSEGNVVYGITKNTETDQYIIIMPDEFNSRRNYLNGICNLCGHYNTSPSWCQSCDPRKTIQWTSGNEVIDSIIKELQFKATK</sequence>
<accession>A0A397UZL0</accession>
<proteinExistence type="predicted"/>
<protein>
    <submittedName>
        <fullName evidence="1">Uncharacterized protein</fullName>
    </submittedName>
</protein>
<organism evidence="1 2">
    <name type="scientific">Gigaspora rosea</name>
    <dbReference type="NCBI Taxonomy" id="44941"/>
    <lineage>
        <taxon>Eukaryota</taxon>
        <taxon>Fungi</taxon>
        <taxon>Fungi incertae sedis</taxon>
        <taxon>Mucoromycota</taxon>
        <taxon>Glomeromycotina</taxon>
        <taxon>Glomeromycetes</taxon>
        <taxon>Diversisporales</taxon>
        <taxon>Gigasporaceae</taxon>
        <taxon>Gigaspora</taxon>
    </lineage>
</organism>
<evidence type="ECO:0000313" key="1">
    <source>
        <dbReference type="EMBL" id="RIB12646.1"/>
    </source>
</evidence>
<reference evidence="1 2" key="1">
    <citation type="submission" date="2018-06" db="EMBL/GenBank/DDBJ databases">
        <title>Comparative genomics reveals the genomic features of Rhizophagus irregularis, R. cerebriforme, R. diaphanum and Gigaspora rosea, and their symbiotic lifestyle signature.</title>
        <authorList>
            <person name="Morin E."/>
            <person name="San Clemente H."/>
            <person name="Chen E.C.H."/>
            <person name="De La Providencia I."/>
            <person name="Hainaut M."/>
            <person name="Kuo A."/>
            <person name="Kohler A."/>
            <person name="Murat C."/>
            <person name="Tang N."/>
            <person name="Roy S."/>
            <person name="Loubradou J."/>
            <person name="Henrissat B."/>
            <person name="Grigoriev I.V."/>
            <person name="Corradi N."/>
            <person name="Roux C."/>
            <person name="Martin F.M."/>
        </authorList>
    </citation>
    <scope>NUCLEOTIDE SEQUENCE [LARGE SCALE GENOMIC DNA]</scope>
    <source>
        <strain evidence="1 2">DAOM 194757</strain>
    </source>
</reference>
<name>A0A397UZL0_9GLOM</name>
<evidence type="ECO:0000313" key="2">
    <source>
        <dbReference type="Proteomes" id="UP000266673"/>
    </source>
</evidence>
<keyword evidence="2" id="KW-1185">Reference proteome</keyword>
<comment type="caution">
    <text evidence="1">The sequence shown here is derived from an EMBL/GenBank/DDBJ whole genome shotgun (WGS) entry which is preliminary data.</text>
</comment>
<dbReference type="EMBL" id="QKWP01001002">
    <property type="protein sequence ID" value="RIB12646.1"/>
    <property type="molecule type" value="Genomic_DNA"/>
</dbReference>
<gene>
    <name evidence="1" type="ORF">C2G38_9460</name>
</gene>
<dbReference type="STRING" id="44941.A0A397UZL0"/>